<dbReference type="PROSITE" id="PS00022">
    <property type="entry name" value="EGF_1"/>
    <property type="match status" value="1"/>
</dbReference>
<dbReference type="Proteomes" id="UP001145742">
    <property type="component" value="Unassembled WGS sequence"/>
</dbReference>
<dbReference type="CDD" id="cd00037">
    <property type="entry name" value="CLECT"/>
    <property type="match status" value="1"/>
</dbReference>
<accession>A0ABQ9DVC0</accession>
<dbReference type="InterPro" id="IPR001304">
    <property type="entry name" value="C-type_lectin-like"/>
</dbReference>
<dbReference type="InterPro" id="IPR035940">
    <property type="entry name" value="CAP_sf"/>
</dbReference>
<dbReference type="PROSITE" id="PS01186">
    <property type="entry name" value="EGF_2"/>
    <property type="match status" value="1"/>
</dbReference>
<dbReference type="Pfam" id="PF00059">
    <property type="entry name" value="Lectin_C"/>
    <property type="match status" value="1"/>
</dbReference>
<evidence type="ECO:0000256" key="2">
    <source>
        <dbReference type="PROSITE-ProRule" id="PRU00076"/>
    </source>
</evidence>
<evidence type="ECO:0000256" key="1">
    <source>
        <dbReference type="ARBA" id="ARBA00023157"/>
    </source>
</evidence>
<dbReference type="SUPFAM" id="SSF56436">
    <property type="entry name" value="C-type lectin-like"/>
    <property type="match status" value="1"/>
</dbReference>
<evidence type="ECO:0000313" key="8">
    <source>
        <dbReference type="Proteomes" id="UP001145742"/>
    </source>
</evidence>
<dbReference type="InterPro" id="IPR016186">
    <property type="entry name" value="C-type_lectin-like/link_sf"/>
</dbReference>
<dbReference type="InterPro" id="IPR050801">
    <property type="entry name" value="Ca-Dep_Lectins_ImmuneDev"/>
</dbReference>
<feature type="compositionally biased region" description="Acidic residues" evidence="3">
    <location>
        <begin position="572"/>
        <end position="581"/>
    </location>
</feature>
<feature type="compositionally biased region" description="Low complexity" evidence="3">
    <location>
        <begin position="475"/>
        <end position="486"/>
    </location>
</feature>
<evidence type="ECO:0000259" key="6">
    <source>
        <dbReference type="PROSITE" id="PS50041"/>
    </source>
</evidence>
<comment type="caution">
    <text evidence="7">The sequence shown here is derived from an EMBL/GenBank/DDBJ whole genome shotgun (WGS) entry which is preliminary data.</text>
</comment>
<dbReference type="PROSITE" id="PS50026">
    <property type="entry name" value="EGF_3"/>
    <property type="match status" value="1"/>
</dbReference>
<dbReference type="SUPFAM" id="SSF55797">
    <property type="entry name" value="PR-1-like"/>
    <property type="match status" value="1"/>
</dbReference>
<dbReference type="Gene3D" id="3.10.100.10">
    <property type="entry name" value="Mannose-Binding Protein A, subunit A"/>
    <property type="match status" value="1"/>
</dbReference>
<evidence type="ECO:0000313" key="7">
    <source>
        <dbReference type="EMBL" id="KAJ7426398.1"/>
    </source>
</evidence>
<dbReference type="SMART" id="SM00198">
    <property type="entry name" value="SCP"/>
    <property type="match status" value="1"/>
</dbReference>
<dbReference type="PANTHER" id="PTHR22801">
    <property type="entry name" value="LITHOSTATHINE"/>
    <property type="match status" value="1"/>
</dbReference>
<name>A0ABQ9DVC0_9PASS</name>
<dbReference type="Pfam" id="PF00188">
    <property type="entry name" value="CAP"/>
    <property type="match status" value="1"/>
</dbReference>
<dbReference type="SMART" id="SM00034">
    <property type="entry name" value="CLECT"/>
    <property type="match status" value="1"/>
</dbReference>
<feature type="region of interest" description="Disordered" evidence="3">
    <location>
        <begin position="515"/>
        <end position="595"/>
    </location>
</feature>
<feature type="disulfide bond" evidence="2">
    <location>
        <begin position="243"/>
        <end position="252"/>
    </location>
</feature>
<feature type="signal peptide" evidence="4">
    <location>
        <begin position="1"/>
        <end position="19"/>
    </location>
</feature>
<feature type="compositionally biased region" description="Basic and acidic residues" evidence="3">
    <location>
        <begin position="582"/>
        <end position="595"/>
    </location>
</feature>
<dbReference type="InterPro" id="IPR018378">
    <property type="entry name" value="C-type_lectin_CS"/>
</dbReference>
<dbReference type="EMBL" id="WHWB01032219">
    <property type="protein sequence ID" value="KAJ7426398.1"/>
    <property type="molecule type" value="Genomic_DNA"/>
</dbReference>
<dbReference type="PROSITE" id="PS00615">
    <property type="entry name" value="C_TYPE_LECTIN_1"/>
    <property type="match status" value="1"/>
</dbReference>
<dbReference type="Gene3D" id="3.40.33.10">
    <property type="entry name" value="CAP"/>
    <property type="match status" value="1"/>
</dbReference>
<dbReference type="PANTHER" id="PTHR22801:SF63">
    <property type="entry name" value="C-TYPE LECTIN DOMAIN-CONTAINING PROTEIN"/>
    <property type="match status" value="1"/>
</dbReference>
<proteinExistence type="predicted"/>
<dbReference type="InterPro" id="IPR000742">
    <property type="entry name" value="EGF"/>
</dbReference>
<keyword evidence="1 2" id="KW-1015">Disulfide bond</keyword>
<feature type="compositionally biased region" description="Basic and acidic residues" evidence="3">
    <location>
        <begin position="549"/>
        <end position="571"/>
    </location>
</feature>
<organism evidence="7 8">
    <name type="scientific">Willisornis vidua</name>
    <name type="common">Xingu scale-backed antbird</name>
    <dbReference type="NCBI Taxonomy" id="1566151"/>
    <lineage>
        <taxon>Eukaryota</taxon>
        <taxon>Metazoa</taxon>
        <taxon>Chordata</taxon>
        <taxon>Craniata</taxon>
        <taxon>Vertebrata</taxon>
        <taxon>Euteleostomi</taxon>
        <taxon>Archelosauria</taxon>
        <taxon>Archosauria</taxon>
        <taxon>Dinosauria</taxon>
        <taxon>Saurischia</taxon>
        <taxon>Theropoda</taxon>
        <taxon>Coelurosauria</taxon>
        <taxon>Aves</taxon>
        <taxon>Neognathae</taxon>
        <taxon>Neoaves</taxon>
        <taxon>Telluraves</taxon>
        <taxon>Australaves</taxon>
        <taxon>Passeriformes</taxon>
        <taxon>Thamnophilidae</taxon>
        <taxon>Willisornis</taxon>
    </lineage>
</organism>
<feature type="domain" description="EGF-like" evidence="5">
    <location>
        <begin position="220"/>
        <end position="253"/>
    </location>
</feature>
<keyword evidence="4" id="KW-0732">Signal</keyword>
<feature type="region of interest" description="Disordered" evidence="3">
    <location>
        <begin position="460"/>
        <end position="487"/>
    </location>
</feature>
<feature type="compositionally biased region" description="Basic and acidic residues" evidence="3">
    <location>
        <begin position="515"/>
        <end position="537"/>
    </location>
</feature>
<feature type="domain" description="C-type lectin" evidence="6">
    <location>
        <begin position="267"/>
        <end position="394"/>
    </location>
</feature>
<dbReference type="PROSITE" id="PS50041">
    <property type="entry name" value="C_TYPE_LECTIN_2"/>
    <property type="match status" value="1"/>
</dbReference>
<dbReference type="InterPro" id="IPR014044">
    <property type="entry name" value="CAP_dom"/>
</dbReference>
<evidence type="ECO:0000259" key="5">
    <source>
        <dbReference type="PROSITE" id="PS50026"/>
    </source>
</evidence>
<evidence type="ECO:0000256" key="4">
    <source>
        <dbReference type="SAM" id="SignalP"/>
    </source>
</evidence>
<keyword evidence="2" id="KW-0245">EGF-like domain</keyword>
<reference evidence="7" key="1">
    <citation type="submission" date="2019-10" db="EMBL/GenBank/DDBJ databases">
        <authorList>
            <person name="Soares A.E.R."/>
            <person name="Aleixo A."/>
            <person name="Schneider P."/>
            <person name="Miyaki C.Y."/>
            <person name="Schneider M.P."/>
            <person name="Mello C."/>
            <person name="Vasconcelos A.T.R."/>
        </authorList>
    </citation>
    <scope>NUCLEOTIDE SEQUENCE</scope>
    <source>
        <tissue evidence="7">Muscle</tissue>
    </source>
</reference>
<feature type="chain" id="PRO_5046810868" evidence="4">
    <location>
        <begin position="20"/>
        <end position="595"/>
    </location>
</feature>
<gene>
    <name evidence="7" type="primary">Clec18a</name>
    <name evidence="7" type="ORF">WISP_15888</name>
</gene>
<dbReference type="CDD" id="cd05380">
    <property type="entry name" value="CAP_euk"/>
    <property type="match status" value="1"/>
</dbReference>
<evidence type="ECO:0000256" key="3">
    <source>
        <dbReference type="SAM" id="MobiDB-lite"/>
    </source>
</evidence>
<sequence>MDVLVLLVCNLLVWREGETRSDAPEKLNSLAPGALSMKETFLVLSLHNKLRSKVQPPAANMQKLEWSEELGQLAGARAASCLEGPAPPPAPQLGWSEVLLPVGTGGFVAVLERWFAEGHRYDYRTGRCASNATCRHYTQLVWATAGRLGCGRHHCPGPHGPSEAFACAYSPGCLRGRGNWEVAGTPVLPYKQGPWCSLCTADLSGCFKSWDHGGGLCEVPRNPCRMSCRNSGRLNMSSCQCSCPAGYTGRYCQAKIQFPFHACDVRIDNDCFMVSPEADTYYGAKIKCQEKGAMLAQIRNQKVQDILAFYLSRLEMGNRVTDTDFETGNFWIGLTYKTSKASFRWDVGEPSSFTSFAFGQPDNQGFGNCVEMQASAAFNWNDQRCKTRNRYICQFDLDMTREPKPSRARLGQKREHSSSLYHSNCDLDYDLYRDDFPYRVYEYQKIPPLINRIPVKTRRTHLGAGGKGSLSPQPGTRSSTSSTAGRTKLRAEELHSIKGELSQIKAQVDSLLESLDRMDQRRERLTGSKESEKKRAEPGTQSPSPVGEGSRESRGKEGTGPDGHSDLRNIDSAEESTDTEETEVKTHMSDPEGSQ</sequence>
<keyword evidence="8" id="KW-1185">Reference proteome</keyword>
<dbReference type="InterPro" id="IPR016187">
    <property type="entry name" value="CTDL_fold"/>
</dbReference>
<comment type="caution">
    <text evidence="2">Lacks conserved residue(s) required for the propagation of feature annotation.</text>
</comment>
<protein>
    <submittedName>
        <fullName evidence="7">C-type lectin domain family 18 member A</fullName>
    </submittedName>
</protein>
<dbReference type="CDD" id="cd00054">
    <property type="entry name" value="EGF_CA"/>
    <property type="match status" value="1"/>
</dbReference>